<sequence>MHAVRRGQRSIFSVTAAFVAGVMLTLTAFLTMPMVVDLRQACTAAWSAELVPRPPTTATNTTTTPVSTTRTTTSSPLDRDGHPPVLYGHLHMAKTGGTSLNGDLACGFERVCGHKGYSYDAYQLEVRKAAGFSPYANYGRPHSGNYKHAEEDKIGYEDCDFISKEVNWAFWKQFQNWSIPLQLHVPCRKPIDLLMSMCNFRKFRFNCSRPAVAQVDYCSLVVGPSDGGDSQYWFDRWNRALRNATNTFVKCYRFEDQFTRYVPHMRSLLQKKRFPADFKFVKMNRKRKDECIYAPENAGLRASVVKYLLERWDYNQFCYECIGSEDDLFAK</sequence>
<proteinExistence type="predicted"/>
<evidence type="ECO:0008006" key="4">
    <source>
        <dbReference type="Google" id="ProtNLM"/>
    </source>
</evidence>
<feature type="region of interest" description="Disordered" evidence="1">
    <location>
        <begin position="52"/>
        <end position="80"/>
    </location>
</feature>
<keyword evidence="2" id="KW-1133">Transmembrane helix</keyword>
<organism evidence="3">
    <name type="scientific">Zooxanthella nutricula</name>
    <dbReference type="NCBI Taxonomy" id="1333877"/>
    <lineage>
        <taxon>Eukaryota</taxon>
        <taxon>Sar</taxon>
        <taxon>Alveolata</taxon>
        <taxon>Dinophyceae</taxon>
        <taxon>Peridiniales</taxon>
        <taxon>Peridiniales incertae sedis</taxon>
        <taxon>Zooxanthella</taxon>
    </lineage>
</organism>
<evidence type="ECO:0000313" key="3">
    <source>
        <dbReference type="EMBL" id="CAD9638777.1"/>
    </source>
</evidence>
<keyword evidence="2" id="KW-0472">Membrane</keyword>
<keyword evidence="2" id="KW-0812">Transmembrane</keyword>
<feature type="transmembrane region" description="Helical" evidence="2">
    <location>
        <begin position="12"/>
        <end position="32"/>
    </location>
</feature>
<name>A0A6U9HKZ1_9DINO</name>
<reference evidence="3" key="1">
    <citation type="submission" date="2021-01" db="EMBL/GenBank/DDBJ databases">
        <authorList>
            <person name="Corre E."/>
            <person name="Pelletier E."/>
            <person name="Niang G."/>
            <person name="Scheremetjew M."/>
            <person name="Finn R."/>
            <person name="Kale V."/>
            <person name="Holt S."/>
            <person name="Cochrane G."/>
            <person name="Meng A."/>
            <person name="Brown T."/>
            <person name="Cohen L."/>
        </authorList>
    </citation>
    <scope>NUCLEOTIDE SEQUENCE</scope>
    <source>
        <strain evidence="3">RCC3387</strain>
    </source>
</reference>
<dbReference type="EMBL" id="HBGW01089232">
    <property type="protein sequence ID" value="CAD9638777.1"/>
    <property type="molecule type" value="Transcribed_RNA"/>
</dbReference>
<accession>A0A6U9HKZ1</accession>
<gene>
    <name evidence="3" type="ORF">BRAN1462_LOCUS56599</name>
</gene>
<evidence type="ECO:0000256" key="2">
    <source>
        <dbReference type="SAM" id="Phobius"/>
    </source>
</evidence>
<protein>
    <recommendedName>
        <fullName evidence="4">Sulfotransferase domain-containing protein</fullName>
    </recommendedName>
</protein>
<feature type="compositionally biased region" description="Low complexity" evidence="1">
    <location>
        <begin position="56"/>
        <end position="76"/>
    </location>
</feature>
<evidence type="ECO:0000256" key="1">
    <source>
        <dbReference type="SAM" id="MobiDB-lite"/>
    </source>
</evidence>
<dbReference type="AlphaFoldDB" id="A0A6U9HKZ1"/>